<feature type="transmembrane region" description="Helical" evidence="2">
    <location>
        <begin position="220"/>
        <end position="246"/>
    </location>
</feature>
<keyword evidence="2" id="KW-0812">Transmembrane</keyword>
<dbReference type="InterPro" id="IPR050606">
    <property type="entry name" value="Calponin-like"/>
</dbReference>
<evidence type="ECO:0000256" key="2">
    <source>
        <dbReference type="SAM" id="Phobius"/>
    </source>
</evidence>
<dbReference type="SMART" id="SM00033">
    <property type="entry name" value="CH"/>
    <property type="match status" value="1"/>
</dbReference>
<organism evidence="4 5">
    <name type="scientific">Dictyostelium purpureum</name>
    <name type="common">Slime mold</name>
    <dbReference type="NCBI Taxonomy" id="5786"/>
    <lineage>
        <taxon>Eukaryota</taxon>
        <taxon>Amoebozoa</taxon>
        <taxon>Evosea</taxon>
        <taxon>Eumycetozoa</taxon>
        <taxon>Dictyostelia</taxon>
        <taxon>Dictyosteliales</taxon>
        <taxon>Dictyosteliaceae</taxon>
        <taxon>Dictyostelium</taxon>
    </lineage>
</organism>
<dbReference type="GO" id="GO:0051015">
    <property type="term" value="F:actin filament binding"/>
    <property type="evidence" value="ECO:0000318"/>
    <property type="project" value="GO_Central"/>
</dbReference>
<dbReference type="GO" id="GO:0051764">
    <property type="term" value="P:actin crosslink formation"/>
    <property type="evidence" value="ECO:0000318"/>
    <property type="project" value="GO_Central"/>
</dbReference>
<dbReference type="PANTHER" id="PTHR47385:SF14">
    <property type="entry name" value="TRANSGELIN"/>
    <property type="match status" value="1"/>
</dbReference>
<feature type="domain" description="Calponin-homology (CH)" evidence="3">
    <location>
        <begin position="8"/>
        <end position="114"/>
    </location>
</feature>
<evidence type="ECO:0000313" key="5">
    <source>
        <dbReference type="Proteomes" id="UP000001064"/>
    </source>
</evidence>
<dbReference type="InParanoid" id="F0ZXL7"/>
<name>F0ZXL7_DICPU</name>
<dbReference type="SUPFAM" id="SSF47576">
    <property type="entry name" value="Calponin-homology domain, CH-domain"/>
    <property type="match status" value="1"/>
</dbReference>
<keyword evidence="5" id="KW-1185">Reference proteome</keyword>
<dbReference type="Gene3D" id="1.10.418.10">
    <property type="entry name" value="Calponin-like domain"/>
    <property type="match status" value="1"/>
</dbReference>
<reference evidence="5" key="1">
    <citation type="journal article" date="2011" name="Genome Biol.">
        <title>Comparative genomics of the social amoebae Dictyostelium discoideum and Dictyostelium purpureum.</title>
        <authorList>
            <consortium name="US DOE Joint Genome Institute (JGI-PGF)"/>
            <person name="Sucgang R."/>
            <person name="Kuo A."/>
            <person name="Tian X."/>
            <person name="Salerno W."/>
            <person name="Parikh A."/>
            <person name="Feasley C.L."/>
            <person name="Dalin E."/>
            <person name="Tu H."/>
            <person name="Huang E."/>
            <person name="Barry K."/>
            <person name="Lindquist E."/>
            <person name="Shapiro H."/>
            <person name="Bruce D."/>
            <person name="Schmutz J."/>
            <person name="Salamov A."/>
            <person name="Fey P."/>
            <person name="Gaudet P."/>
            <person name="Anjard C."/>
            <person name="Babu M.M."/>
            <person name="Basu S."/>
            <person name="Bushmanova Y."/>
            <person name="van der Wel H."/>
            <person name="Katoh-Kurasawa M."/>
            <person name="Dinh C."/>
            <person name="Coutinho P.M."/>
            <person name="Saito T."/>
            <person name="Elias M."/>
            <person name="Schaap P."/>
            <person name="Kay R.R."/>
            <person name="Henrissat B."/>
            <person name="Eichinger L."/>
            <person name="Rivero F."/>
            <person name="Putnam N.H."/>
            <person name="West C.M."/>
            <person name="Loomis W.F."/>
            <person name="Chisholm R.L."/>
            <person name="Shaulsky G."/>
            <person name="Strassmann J.E."/>
            <person name="Queller D.C."/>
            <person name="Kuspa A."/>
            <person name="Grigoriev I.V."/>
        </authorList>
    </citation>
    <scope>NUCLEOTIDE SEQUENCE [LARGE SCALE GENOMIC DNA]</scope>
    <source>
        <strain evidence="5">QSDP1</strain>
    </source>
</reference>
<dbReference type="CDD" id="cd00014">
    <property type="entry name" value="CH_SF"/>
    <property type="match status" value="1"/>
</dbReference>
<protein>
    <recommendedName>
        <fullName evidence="3">Calponin-homology (CH) domain-containing protein</fullName>
    </recommendedName>
</protein>
<dbReference type="VEuPathDB" id="AmoebaDB:DICPUDRAFT_156854"/>
<dbReference type="STRING" id="5786.F0ZXL7"/>
<dbReference type="eggNOG" id="ENOG502RHJU">
    <property type="taxonomic scope" value="Eukaryota"/>
</dbReference>
<dbReference type="KEGG" id="dpp:DICPUDRAFT_156854"/>
<evidence type="ECO:0000259" key="3">
    <source>
        <dbReference type="PROSITE" id="PS50021"/>
    </source>
</evidence>
<sequence length="306" mass="35981">MNYDENFIQKQRAVKLWIEYILNINLGNNSIFDSLRDGTILCKIMNKFHNRIDFIHYSDIAPLPFKQIENINLFLKKCRLYVPNEYLFNTNDLVNNERTELVLDCLIKLSEYFEIHRMVPVNEEGEFENFLDPIENNNNNLYFNSNNNEQTFTDGNERENYFRQQQQQQEREEQNNSGISSSDNSYRDDENNSTAGEIVYNKNYNIANNNNKRKINKKKLILDCIIEIKYSVIIPLFVSVAAGFGIKMGRTMFVAIESFNYSLFISNSYSFLLGKLTSKLDAIPKFIKYDQIKDYLSNLNLNLSNK</sequence>
<dbReference type="OrthoDB" id="21595at2759"/>
<dbReference type="GeneID" id="10505903"/>
<proteinExistence type="predicted"/>
<gene>
    <name evidence="4" type="ORF">DICPUDRAFT_156854</name>
</gene>
<dbReference type="AlphaFoldDB" id="F0ZXL7"/>
<dbReference type="PANTHER" id="PTHR47385">
    <property type="entry name" value="CALPONIN"/>
    <property type="match status" value="1"/>
</dbReference>
<dbReference type="Proteomes" id="UP000001064">
    <property type="component" value="Unassembled WGS sequence"/>
</dbReference>
<accession>F0ZXL7</accession>
<dbReference type="InterPro" id="IPR001715">
    <property type="entry name" value="CH_dom"/>
</dbReference>
<dbReference type="Pfam" id="PF00307">
    <property type="entry name" value="CH"/>
    <property type="match status" value="1"/>
</dbReference>
<dbReference type="PROSITE" id="PS50021">
    <property type="entry name" value="CH"/>
    <property type="match status" value="1"/>
</dbReference>
<dbReference type="OMA" id="IDYIHYS"/>
<dbReference type="InterPro" id="IPR036872">
    <property type="entry name" value="CH_dom_sf"/>
</dbReference>
<evidence type="ECO:0000313" key="4">
    <source>
        <dbReference type="EMBL" id="EGC31320.1"/>
    </source>
</evidence>
<dbReference type="EMBL" id="GL871262">
    <property type="protein sequence ID" value="EGC31320.1"/>
    <property type="molecule type" value="Genomic_DNA"/>
</dbReference>
<dbReference type="FunCoup" id="F0ZXL7">
    <property type="interactions" value="399"/>
</dbReference>
<feature type="region of interest" description="Disordered" evidence="1">
    <location>
        <begin position="161"/>
        <end position="192"/>
    </location>
</feature>
<evidence type="ECO:0000256" key="1">
    <source>
        <dbReference type="SAM" id="MobiDB-lite"/>
    </source>
</evidence>
<dbReference type="RefSeq" id="XP_003292164.1">
    <property type="nucleotide sequence ID" value="XM_003292116.1"/>
</dbReference>
<keyword evidence="2" id="KW-1133">Transmembrane helix</keyword>
<keyword evidence="2" id="KW-0472">Membrane</keyword>